<evidence type="ECO:0000313" key="16">
    <source>
        <dbReference type="EMBL" id="GFE79984.1"/>
    </source>
</evidence>
<keyword evidence="4" id="KW-0410">Iron transport</keyword>
<feature type="signal peptide" evidence="13">
    <location>
        <begin position="1"/>
        <end position="24"/>
    </location>
</feature>
<organism evidence="16 17">
    <name type="scientific">Steroidobacter agaridevorans</name>
    <dbReference type="NCBI Taxonomy" id="2695856"/>
    <lineage>
        <taxon>Bacteria</taxon>
        <taxon>Pseudomonadati</taxon>
        <taxon>Pseudomonadota</taxon>
        <taxon>Gammaproteobacteria</taxon>
        <taxon>Steroidobacterales</taxon>
        <taxon>Steroidobacteraceae</taxon>
        <taxon>Steroidobacter</taxon>
    </lineage>
</organism>
<feature type="domain" description="TonB-dependent receptor plug" evidence="15">
    <location>
        <begin position="49"/>
        <end position="157"/>
    </location>
</feature>
<dbReference type="Pfam" id="PF00593">
    <property type="entry name" value="TonB_dep_Rec_b-barrel"/>
    <property type="match status" value="1"/>
</dbReference>
<name>A0A829Y9G2_9GAMM</name>
<evidence type="ECO:0000256" key="13">
    <source>
        <dbReference type="SAM" id="SignalP"/>
    </source>
</evidence>
<dbReference type="GO" id="GO:0009279">
    <property type="term" value="C:cell outer membrane"/>
    <property type="evidence" value="ECO:0007669"/>
    <property type="project" value="UniProtKB-SubCell"/>
</dbReference>
<keyword evidence="7" id="KW-0406">Ion transport</keyword>
<keyword evidence="13" id="KW-0732">Signal</keyword>
<dbReference type="PROSITE" id="PS52016">
    <property type="entry name" value="TONB_DEPENDENT_REC_3"/>
    <property type="match status" value="1"/>
</dbReference>
<dbReference type="AlphaFoldDB" id="A0A829Y9G2"/>
<evidence type="ECO:0000259" key="15">
    <source>
        <dbReference type="Pfam" id="PF07715"/>
    </source>
</evidence>
<evidence type="ECO:0000256" key="7">
    <source>
        <dbReference type="ARBA" id="ARBA00023065"/>
    </source>
</evidence>
<evidence type="ECO:0000256" key="9">
    <source>
        <dbReference type="ARBA" id="ARBA00023136"/>
    </source>
</evidence>
<feature type="chain" id="PRO_5033010398" evidence="13">
    <location>
        <begin position="25"/>
        <end position="812"/>
    </location>
</feature>
<keyword evidence="17" id="KW-1185">Reference proteome</keyword>
<keyword evidence="5 11" id="KW-0812">Transmembrane</keyword>
<dbReference type="InterPro" id="IPR039426">
    <property type="entry name" value="TonB-dep_rcpt-like"/>
</dbReference>
<evidence type="ECO:0000256" key="3">
    <source>
        <dbReference type="ARBA" id="ARBA00022452"/>
    </source>
</evidence>
<evidence type="ECO:0000256" key="10">
    <source>
        <dbReference type="ARBA" id="ARBA00023237"/>
    </source>
</evidence>
<dbReference type="Proteomes" id="UP000445000">
    <property type="component" value="Unassembled WGS sequence"/>
</dbReference>
<evidence type="ECO:0000259" key="14">
    <source>
        <dbReference type="Pfam" id="PF00593"/>
    </source>
</evidence>
<evidence type="ECO:0000256" key="6">
    <source>
        <dbReference type="ARBA" id="ARBA00023004"/>
    </source>
</evidence>
<comment type="caution">
    <text evidence="16">The sequence shown here is derived from an EMBL/GenBank/DDBJ whole genome shotgun (WGS) entry which is preliminary data.</text>
</comment>
<feature type="domain" description="TonB-dependent receptor-like beta-barrel" evidence="14">
    <location>
        <begin position="281"/>
        <end position="770"/>
    </location>
</feature>
<reference evidence="17" key="1">
    <citation type="submission" date="2020-01" db="EMBL/GenBank/DDBJ databases">
        <title>'Steroidobacter agaridevorans' sp. nov., agar-degrading bacteria isolated from rhizosphere soils.</title>
        <authorList>
            <person name="Ikenaga M."/>
            <person name="Kataoka M."/>
            <person name="Murouchi A."/>
            <person name="Katsuragi S."/>
            <person name="Sakai M."/>
        </authorList>
    </citation>
    <scope>NUCLEOTIDE SEQUENCE [LARGE SCALE GENOMIC DNA]</scope>
    <source>
        <strain evidence="17">YU21-B</strain>
    </source>
</reference>
<dbReference type="RefSeq" id="WP_161811732.1">
    <property type="nucleotide sequence ID" value="NZ_BLJN01000002.1"/>
</dbReference>
<evidence type="ECO:0000256" key="5">
    <source>
        <dbReference type="ARBA" id="ARBA00022692"/>
    </source>
</evidence>
<dbReference type="PANTHER" id="PTHR32552:SF81">
    <property type="entry name" value="TONB-DEPENDENT OUTER MEMBRANE RECEPTOR"/>
    <property type="match status" value="1"/>
</dbReference>
<evidence type="ECO:0000256" key="11">
    <source>
        <dbReference type="PROSITE-ProRule" id="PRU01360"/>
    </source>
</evidence>
<keyword evidence="10 11" id="KW-0998">Cell outer membrane</keyword>
<evidence type="ECO:0000256" key="1">
    <source>
        <dbReference type="ARBA" id="ARBA00004571"/>
    </source>
</evidence>
<dbReference type="Pfam" id="PF07715">
    <property type="entry name" value="Plug"/>
    <property type="match status" value="1"/>
</dbReference>
<dbReference type="InterPro" id="IPR000531">
    <property type="entry name" value="Beta-barrel_TonB"/>
</dbReference>
<keyword evidence="9 11" id="KW-0472">Membrane</keyword>
<dbReference type="SUPFAM" id="SSF56935">
    <property type="entry name" value="Porins"/>
    <property type="match status" value="1"/>
</dbReference>
<keyword evidence="2 11" id="KW-0813">Transport</keyword>
<comment type="subcellular location">
    <subcellularLocation>
        <location evidence="1 11">Cell outer membrane</location>
        <topology evidence="1 11">Multi-pass membrane protein</topology>
    </subcellularLocation>
</comment>
<dbReference type="GO" id="GO:0006826">
    <property type="term" value="P:iron ion transport"/>
    <property type="evidence" value="ECO:0007669"/>
    <property type="project" value="UniProtKB-KW"/>
</dbReference>
<evidence type="ECO:0000256" key="2">
    <source>
        <dbReference type="ARBA" id="ARBA00022448"/>
    </source>
</evidence>
<evidence type="ECO:0000313" key="17">
    <source>
        <dbReference type="Proteomes" id="UP000445000"/>
    </source>
</evidence>
<keyword evidence="6" id="KW-0408">Iron</keyword>
<accession>A0A829Y9G2</accession>
<evidence type="ECO:0000256" key="12">
    <source>
        <dbReference type="RuleBase" id="RU003357"/>
    </source>
</evidence>
<evidence type="ECO:0000256" key="4">
    <source>
        <dbReference type="ARBA" id="ARBA00022496"/>
    </source>
</evidence>
<comment type="similarity">
    <text evidence="11 12">Belongs to the TonB-dependent receptor family.</text>
</comment>
<evidence type="ECO:0000256" key="8">
    <source>
        <dbReference type="ARBA" id="ARBA00023077"/>
    </source>
</evidence>
<dbReference type="EMBL" id="BLJN01000002">
    <property type="protein sequence ID" value="GFE79984.1"/>
    <property type="molecule type" value="Genomic_DNA"/>
</dbReference>
<gene>
    <name evidence="16" type="ORF">GCM10011487_19840</name>
</gene>
<keyword evidence="16" id="KW-0675">Receptor</keyword>
<dbReference type="InterPro" id="IPR012910">
    <property type="entry name" value="Plug_dom"/>
</dbReference>
<dbReference type="PANTHER" id="PTHR32552">
    <property type="entry name" value="FERRICHROME IRON RECEPTOR-RELATED"/>
    <property type="match status" value="1"/>
</dbReference>
<dbReference type="Gene3D" id="2.40.170.20">
    <property type="entry name" value="TonB-dependent receptor, beta-barrel domain"/>
    <property type="match status" value="1"/>
</dbReference>
<dbReference type="InterPro" id="IPR036942">
    <property type="entry name" value="Beta-barrel_TonB_sf"/>
</dbReference>
<keyword evidence="8 12" id="KW-0798">TonB box</keyword>
<protein>
    <submittedName>
        <fullName evidence="16">TonB-dependent receptor</fullName>
    </submittedName>
</protein>
<sequence>MKGSFHASAAALVAVSTFATGAAAQETPAAESQVLAEILVTASKREEKLQSVPASIVAVTADTMAKQQILQIKDFEQFAPSLNFQSGDEARLFNFSIRGVGSESFSVGVEPSVSTIVDGVVYTRPGAAFDGLGDLERVEVLNGPQGTLQGKNASAGAVVIITKRPNRDEFEAKVDYTIAEDNDHNASLMLTGPVSDTLAYRMYSYYKRADGQVINVSNGDTVNDVEGYGARGKLEFEPKEGVNLLLSADYTYRKSGCCGEPIRVPAASGNVTAGFTGAAIGPDSNEVNFNTVQEGHQENSGVSLEGNFEVGELTLTSLTAYRSYEDYAIRDRDGTNAPFTGVTAQQLFEATHPGIGQADATVLLDDLLVNSLSFACRDGVCGESNNLEMNDTFSQEFRLTSPGGGFFDYLLGLYYYDSAVERDVTIAGVRSNIAGNVSFPTPTSVVVNRATAYVLADMLTKVDTVNKAVFGNFNIRPADGLTLTAGFRYLRDELKWNHKKVTGPNGDHIGGGIGANPAGQAMAGANLGTPQFNAIREFSDDALIGKLSAKYEFTPDLLVYGSWARGYKGQAVDADIFLSQDGFNASPVAPEESRAWEGGFRSSFLERRVQFNVTYYDTVFSGYQTASTGVDGSGSPVLRSAGKLFTKGVETDVSVRPLEGLTLTAHAEFSDAEFGDLFVTATQNLKGGVPLNAPETKYGFTGAYDFGVGAWEATFAANYSHTSETLFTNLADATNPNSPWLRPAYDIANASISLTSPSEKYRAVLFVKNLFDEHYVSSLRRISGSVGGGGAVAQSIPRDFDRYFGMTLSVGF</sequence>
<keyword evidence="3 11" id="KW-1134">Transmembrane beta strand</keyword>
<proteinExistence type="inferred from homology"/>